<dbReference type="HOGENOM" id="CLU_914063_0_0_2"/>
<organism evidence="2 3">
    <name type="scientific">Vulcanisaeta distributa (strain DSM 14429 / JCM 11212 / NBRC 100878 / IC-017)</name>
    <dbReference type="NCBI Taxonomy" id="572478"/>
    <lineage>
        <taxon>Archaea</taxon>
        <taxon>Thermoproteota</taxon>
        <taxon>Thermoprotei</taxon>
        <taxon>Thermoproteales</taxon>
        <taxon>Thermoproteaceae</taxon>
        <taxon>Vulcanisaeta</taxon>
    </lineage>
</organism>
<name>E1QST2_VULDI</name>
<evidence type="ECO:0000313" key="2">
    <source>
        <dbReference type="EMBL" id="ADN49599.1"/>
    </source>
</evidence>
<sequence>MPRLYITWYAEPEDPHYWRFFRVGGITVSLKSLLKMPRWKFTRVLSQGFRRFFNYDGPLLVDSMLTEVHAPRSNMHGDIPQSHVLYLQYLLGSDILIQRDYPLIHVDDPGLRTKLFNRNLAMAEAALRFGDLVGKDVMLVVHGWNLNTYIKCAEYYRDLGVKYVGIGSLVPHRSNTKFLINVVKGVREVLGSHVHMHLFGISTIELITQLGNYVDSVDVSTPAIAGAKKELIVWDGSRLIRVKTTTVTGIKIMSELIERSSDELERKLLLGILNARSLRDKNLHTMIYNAYIITKYWNSVIDKQ</sequence>
<reference evidence="3" key="2">
    <citation type="journal article" date="2010" name="Stand. Genomic Sci.">
        <title>Complete genome sequence of Vulcanisaeta distributa type strain (IC-017T).</title>
        <authorList>
            <person name="Mavromatis K."/>
            <person name="Sikorski J."/>
            <person name="Pabst E."/>
            <person name="Teshima H."/>
            <person name="Lapidus A."/>
            <person name="Lucas S."/>
            <person name="Nolan M."/>
            <person name="Glavina Del Rio T."/>
            <person name="Cheng J."/>
            <person name="Bruce D."/>
            <person name="Goodwin L."/>
            <person name="Pitluck S."/>
            <person name="Liolios K."/>
            <person name="Ivanova N."/>
            <person name="Mikhailova N."/>
            <person name="Pati A."/>
            <person name="Chen A."/>
            <person name="Palaniappan K."/>
            <person name="Land M."/>
            <person name="Hauser L."/>
            <person name="Chang Y."/>
            <person name="Jeffries C."/>
            <person name="Rohde M."/>
            <person name="Spring S."/>
            <person name="Goker M."/>
            <person name="Wirth R."/>
            <person name="Woyke T."/>
            <person name="Bristow J."/>
            <person name="Eisen J."/>
            <person name="Markowitz V."/>
            <person name="Hugenholtz P."/>
            <person name="Klenk H."/>
            <person name="Kyrpides N."/>
        </authorList>
    </citation>
    <scope>NUCLEOTIDE SEQUENCE [LARGE SCALE GENOMIC DNA]</scope>
    <source>
        <strain evidence="3">DSM 14429 / JCM 11212 / NBRC 100878 / IC-017</strain>
    </source>
</reference>
<dbReference type="OrthoDB" id="6871at2157"/>
<dbReference type="eggNOG" id="arCOG00996">
    <property type="taxonomic scope" value="Archaea"/>
</dbReference>
<feature type="domain" description="tRNA-guanine(15) transglycosylase-like" evidence="1">
    <location>
        <begin position="47"/>
        <end position="241"/>
    </location>
</feature>
<dbReference type="Pfam" id="PF01702">
    <property type="entry name" value="TGT"/>
    <property type="match status" value="1"/>
</dbReference>
<proteinExistence type="predicted"/>
<dbReference type="InterPro" id="IPR036511">
    <property type="entry name" value="TGT-like_sf"/>
</dbReference>
<dbReference type="STRING" id="572478.Vdis_0186"/>
<dbReference type="EMBL" id="CP002100">
    <property type="protein sequence ID" value="ADN49599.1"/>
    <property type="molecule type" value="Genomic_DNA"/>
</dbReference>
<dbReference type="SUPFAM" id="SSF51713">
    <property type="entry name" value="tRNA-guanine transglycosylase"/>
    <property type="match status" value="1"/>
</dbReference>
<dbReference type="RefSeq" id="WP_013335324.1">
    <property type="nucleotide sequence ID" value="NC_014537.1"/>
</dbReference>
<dbReference type="GeneID" id="9751103"/>
<dbReference type="GO" id="GO:0006400">
    <property type="term" value="P:tRNA modification"/>
    <property type="evidence" value="ECO:0007669"/>
    <property type="project" value="InterPro"/>
</dbReference>
<dbReference type="Proteomes" id="UP000006681">
    <property type="component" value="Chromosome"/>
</dbReference>
<dbReference type="AlphaFoldDB" id="E1QST2"/>
<dbReference type="Gene3D" id="3.20.20.105">
    <property type="entry name" value="Queuine tRNA-ribosyltransferase-like"/>
    <property type="match status" value="1"/>
</dbReference>
<accession>E1QST2</accession>
<dbReference type="InterPro" id="IPR002616">
    <property type="entry name" value="tRNA_ribo_trans-like"/>
</dbReference>
<evidence type="ECO:0000259" key="1">
    <source>
        <dbReference type="Pfam" id="PF01702"/>
    </source>
</evidence>
<protein>
    <recommendedName>
        <fullName evidence="1">tRNA-guanine(15) transglycosylase-like domain-containing protein</fullName>
    </recommendedName>
</protein>
<reference evidence="2 3" key="1">
    <citation type="journal article" date="2010" name="Stand. Genomic Sci.">
        <title>Complete genome sequence of Vulcanisaeta distributa type strain (IC-017).</title>
        <authorList>
            <person name="Mavromatis K."/>
            <person name="Sikorski J."/>
            <person name="Pabst E."/>
            <person name="Teshima H."/>
            <person name="Lapidus A."/>
            <person name="Lucas S."/>
            <person name="Nolan M."/>
            <person name="Glavina Del Rio T."/>
            <person name="Cheng J.F."/>
            <person name="Bruce D."/>
            <person name="Goodwin L."/>
            <person name="Pitluck S."/>
            <person name="Liolios K."/>
            <person name="Ivanova N."/>
            <person name="Mikhailova N."/>
            <person name="Pati A."/>
            <person name="Chen A."/>
            <person name="Palaniappan K."/>
            <person name="Land M."/>
            <person name="Hauser L."/>
            <person name="Chang Y.J."/>
            <person name="Jeffries C.D."/>
            <person name="Rohde M."/>
            <person name="Spring S."/>
            <person name="Goker M."/>
            <person name="Wirth R."/>
            <person name="Woyke T."/>
            <person name="Bristow J."/>
            <person name="Eisen J.A."/>
            <person name="Markowitz V."/>
            <person name="Hugenholtz P."/>
            <person name="Klenk H.P."/>
            <person name="Kyrpides N.C."/>
        </authorList>
    </citation>
    <scope>NUCLEOTIDE SEQUENCE [LARGE SCALE GENOMIC DNA]</scope>
    <source>
        <strain evidence="3">DSM 14429 / JCM 11212 / NBRC 100878 / IC-017</strain>
    </source>
</reference>
<evidence type="ECO:0000313" key="3">
    <source>
        <dbReference type="Proteomes" id="UP000006681"/>
    </source>
</evidence>
<dbReference type="KEGG" id="vdi:Vdis_0186"/>
<gene>
    <name evidence="2" type="ordered locus">Vdis_0186</name>
</gene>
<keyword evidence="3" id="KW-1185">Reference proteome</keyword>